<feature type="region of interest" description="Disordered" evidence="1">
    <location>
        <begin position="1"/>
        <end position="30"/>
    </location>
</feature>
<evidence type="ECO:0000313" key="3">
    <source>
        <dbReference type="EMBL" id="CAF4484153.1"/>
    </source>
</evidence>
<proteinExistence type="predicted"/>
<organism evidence="2 4">
    <name type="scientific">Didymodactylos carnosus</name>
    <dbReference type="NCBI Taxonomy" id="1234261"/>
    <lineage>
        <taxon>Eukaryota</taxon>
        <taxon>Metazoa</taxon>
        <taxon>Spiralia</taxon>
        <taxon>Gnathifera</taxon>
        <taxon>Rotifera</taxon>
        <taxon>Eurotatoria</taxon>
        <taxon>Bdelloidea</taxon>
        <taxon>Philodinida</taxon>
        <taxon>Philodinidae</taxon>
        <taxon>Didymodactylos</taxon>
    </lineage>
</organism>
<evidence type="ECO:0000313" key="4">
    <source>
        <dbReference type="Proteomes" id="UP000663829"/>
    </source>
</evidence>
<dbReference type="Proteomes" id="UP000681722">
    <property type="component" value="Unassembled WGS sequence"/>
</dbReference>
<evidence type="ECO:0000313" key="2">
    <source>
        <dbReference type="EMBL" id="CAF1604961.1"/>
    </source>
</evidence>
<dbReference type="AlphaFoldDB" id="A0A816B385"/>
<accession>A0A816B385</accession>
<feature type="compositionally biased region" description="Polar residues" evidence="1">
    <location>
        <begin position="77"/>
        <end position="99"/>
    </location>
</feature>
<protein>
    <submittedName>
        <fullName evidence="2">Uncharacterized protein</fullName>
    </submittedName>
</protein>
<feature type="non-terminal residue" evidence="2">
    <location>
        <position position="110"/>
    </location>
</feature>
<name>A0A816B385_9BILA</name>
<feature type="region of interest" description="Disordered" evidence="1">
    <location>
        <begin position="72"/>
        <end position="110"/>
    </location>
</feature>
<gene>
    <name evidence="2" type="ORF">GPM918_LOCUS42692</name>
    <name evidence="3" type="ORF">SRO942_LOCUS43991</name>
</gene>
<dbReference type="EMBL" id="CAJNOQ010036620">
    <property type="protein sequence ID" value="CAF1604961.1"/>
    <property type="molecule type" value="Genomic_DNA"/>
</dbReference>
<comment type="caution">
    <text evidence="2">The sequence shown here is derived from an EMBL/GenBank/DDBJ whole genome shotgun (WGS) entry which is preliminary data.</text>
</comment>
<feature type="compositionally biased region" description="Polar residues" evidence="1">
    <location>
        <begin position="16"/>
        <end position="30"/>
    </location>
</feature>
<reference evidence="2" key="1">
    <citation type="submission" date="2021-02" db="EMBL/GenBank/DDBJ databases">
        <authorList>
            <person name="Nowell W R."/>
        </authorList>
    </citation>
    <scope>NUCLEOTIDE SEQUENCE</scope>
</reference>
<keyword evidence="4" id="KW-1185">Reference proteome</keyword>
<dbReference type="Proteomes" id="UP000663829">
    <property type="component" value="Unassembled WGS sequence"/>
</dbReference>
<dbReference type="EMBL" id="CAJOBC010103167">
    <property type="protein sequence ID" value="CAF4484153.1"/>
    <property type="molecule type" value="Genomic_DNA"/>
</dbReference>
<evidence type="ECO:0000256" key="1">
    <source>
        <dbReference type="SAM" id="MobiDB-lite"/>
    </source>
</evidence>
<sequence length="110" mass="12274">VDMQHKTKKSALFVENQENTSTPTSPHQRQNIQLSTVNKNNLSIRPPSGSKMISDPLSDISNSFNANIDLFNDPDNDTNYSDNQLTNEENISPLSQQPEKQCGFAIPVDK</sequence>